<feature type="transmembrane region" description="Helical" evidence="8">
    <location>
        <begin position="56"/>
        <end position="73"/>
    </location>
</feature>
<keyword evidence="7 8" id="KW-0472">Membrane</keyword>
<keyword evidence="6 8" id="KW-1133">Transmembrane helix</keyword>
<dbReference type="GO" id="GO:1990961">
    <property type="term" value="P:xenobiotic detoxification by transmembrane export across the plasma membrane"/>
    <property type="evidence" value="ECO:0007669"/>
    <property type="project" value="InterPro"/>
</dbReference>
<keyword evidence="4" id="KW-1003">Cell membrane</keyword>
<dbReference type="PROSITE" id="PS00216">
    <property type="entry name" value="SUGAR_TRANSPORT_1"/>
    <property type="match status" value="1"/>
</dbReference>
<dbReference type="AlphaFoldDB" id="L7VWN5"/>
<feature type="transmembrane region" description="Helical" evidence="8">
    <location>
        <begin position="288"/>
        <end position="309"/>
    </location>
</feature>
<feature type="transmembrane region" description="Helical" evidence="8">
    <location>
        <begin position="148"/>
        <end position="167"/>
    </location>
</feature>
<dbReference type="InterPro" id="IPR004812">
    <property type="entry name" value="Efflux_drug-R_Bcr/CmlA"/>
</dbReference>
<evidence type="ECO:0000256" key="5">
    <source>
        <dbReference type="ARBA" id="ARBA00022692"/>
    </source>
</evidence>
<proteinExistence type="inferred from homology"/>
<keyword evidence="5 8" id="KW-0812">Transmembrane</keyword>
<dbReference type="PANTHER" id="PTHR23502:SF132">
    <property type="entry name" value="POLYAMINE TRANSPORTER 2-RELATED"/>
    <property type="match status" value="1"/>
</dbReference>
<feature type="transmembrane region" description="Helical" evidence="8">
    <location>
        <begin position="224"/>
        <end position="248"/>
    </location>
</feature>
<dbReference type="GO" id="GO:0005886">
    <property type="term" value="C:plasma membrane"/>
    <property type="evidence" value="ECO:0007669"/>
    <property type="project" value="UniProtKB-SubCell"/>
</dbReference>
<sequence>MVPQLSDARRAATPSRKFSEPHYIVLLALLLGSQPIATDLYLPALPAIAAELGNPALTLTGLTLAFGAAQLILGPLSDRFGRRPVLLAGCAAYALTSFAGAWVTSLAALVVCRCLQGAAMAALVVCARASVRDLYTPVEGAKALSRGLTGLGIFALSAPLVGALVVAQFSWHAAFVALGIFGMAVFAWVWFFFGESLPPRTPVPDADAEVSATRAVLGDARFRAWTAVLAASYSTLFCFLLSSGFVYIKVFGFSPLGCGLVLAGNSLSYIAGTYWCRHLLKRRTPDRAVSVSSRFSIAGGLLMLAVALVAGAPQAWAMIAGQYLIAIGHGVNQPCGQAGSVAGFPQHAGRAAAISGFLMMLAAFIVGQTIAPFLGVSAWPLVLTNATGGTLIALSAWVLVRRAHAPATSARAI</sequence>
<evidence type="ECO:0000256" key="1">
    <source>
        <dbReference type="ARBA" id="ARBA00004651"/>
    </source>
</evidence>
<dbReference type="Pfam" id="PF07690">
    <property type="entry name" value="MFS_1"/>
    <property type="match status" value="1"/>
</dbReference>
<dbReference type="GO" id="GO:0042910">
    <property type="term" value="F:xenobiotic transmembrane transporter activity"/>
    <property type="evidence" value="ECO:0007669"/>
    <property type="project" value="InterPro"/>
</dbReference>
<dbReference type="CDD" id="cd17320">
    <property type="entry name" value="MFS_MdfA_MDR_like"/>
    <property type="match status" value="1"/>
</dbReference>
<feature type="domain" description="Major facilitator superfamily (MFS) profile" evidence="9">
    <location>
        <begin position="1"/>
        <end position="404"/>
    </location>
</feature>
<feature type="transmembrane region" description="Helical" evidence="8">
    <location>
        <begin position="351"/>
        <end position="371"/>
    </location>
</feature>
<dbReference type="NCBIfam" id="TIGR00710">
    <property type="entry name" value="efflux_Bcr_CflA"/>
    <property type="match status" value="1"/>
</dbReference>
<protein>
    <submittedName>
        <fullName evidence="10">Drug resistance transporter, Bcr/CflA subfamily</fullName>
    </submittedName>
</protein>
<feature type="transmembrane region" description="Helical" evidence="8">
    <location>
        <begin position="377"/>
        <end position="400"/>
    </location>
</feature>
<dbReference type="SUPFAM" id="SSF103473">
    <property type="entry name" value="MFS general substrate transporter"/>
    <property type="match status" value="1"/>
</dbReference>
<dbReference type="InterPro" id="IPR020846">
    <property type="entry name" value="MFS_dom"/>
</dbReference>
<organism evidence="10">
    <name type="scientific">uncultured bacterium A1Q1_fos_36</name>
    <dbReference type="NCBI Taxonomy" id="1256573"/>
    <lineage>
        <taxon>Bacteria</taxon>
        <taxon>environmental samples</taxon>
    </lineage>
</organism>
<comment type="similarity">
    <text evidence="2">Belongs to the major facilitator superfamily. Bcr/CmlA family.</text>
</comment>
<dbReference type="PANTHER" id="PTHR23502">
    <property type="entry name" value="MAJOR FACILITATOR SUPERFAMILY"/>
    <property type="match status" value="1"/>
</dbReference>
<name>L7VWN5_9BACT</name>
<evidence type="ECO:0000256" key="2">
    <source>
        <dbReference type="ARBA" id="ARBA00006236"/>
    </source>
</evidence>
<evidence type="ECO:0000259" key="9">
    <source>
        <dbReference type="PROSITE" id="PS50850"/>
    </source>
</evidence>
<dbReference type="InterPro" id="IPR005829">
    <property type="entry name" value="Sugar_transporter_CS"/>
</dbReference>
<evidence type="ECO:0000256" key="7">
    <source>
        <dbReference type="ARBA" id="ARBA00023136"/>
    </source>
</evidence>
<evidence type="ECO:0000256" key="3">
    <source>
        <dbReference type="ARBA" id="ARBA00022448"/>
    </source>
</evidence>
<reference evidence="10" key="1">
    <citation type="submission" date="2012-09" db="EMBL/GenBank/DDBJ databases">
        <title>Metagenomic Characterization of a Microbial Community in Wastewater Detects High Levels of Antibiotic Resistance.</title>
        <authorList>
            <person name="Abrams M."/>
            <person name="Caldwell A."/>
            <person name="Vandaei E."/>
            <person name="Lee W."/>
            <person name="Perrott J."/>
            <person name="Khan S.Y."/>
            <person name="Ta J."/>
            <person name="Romero D."/>
            <person name="Nguyen V."/>
            <person name="Pourmand N."/>
            <person name="Ouverney C.C."/>
        </authorList>
    </citation>
    <scope>NUCLEOTIDE SEQUENCE</scope>
</reference>
<evidence type="ECO:0000256" key="4">
    <source>
        <dbReference type="ARBA" id="ARBA00022475"/>
    </source>
</evidence>
<keyword evidence="3" id="KW-0813">Transport</keyword>
<dbReference type="EMBL" id="JX649889">
    <property type="protein sequence ID" value="AGC71999.1"/>
    <property type="molecule type" value="Genomic_DNA"/>
</dbReference>
<evidence type="ECO:0000256" key="6">
    <source>
        <dbReference type="ARBA" id="ARBA00022989"/>
    </source>
</evidence>
<feature type="transmembrane region" description="Helical" evidence="8">
    <location>
        <begin position="254"/>
        <end position="276"/>
    </location>
</feature>
<evidence type="ECO:0000313" key="10">
    <source>
        <dbReference type="EMBL" id="AGC71999.1"/>
    </source>
</evidence>
<dbReference type="PROSITE" id="PS50850">
    <property type="entry name" value="MFS"/>
    <property type="match status" value="1"/>
</dbReference>
<dbReference type="Gene3D" id="1.20.1720.10">
    <property type="entry name" value="Multidrug resistance protein D"/>
    <property type="match status" value="1"/>
</dbReference>
<accession>L7VWN5</accession>
<feature type="transmembrane region" description="Helical" evidence="8">
    <location>
        <begin position="85"/>
        <end position="102"/>
    </location>
</feature>
<dbReference type="InterPro" id="IPR011701">
    <property type="entry name" value="MFS"/>
</dbReference>
<comment type="subcellular location">
    <subcellularLocation>
        <location evidence="1">Cell membrane</location>
        <topology evidence="1">Multi-pass membrane protein</topology>
    </subcellularLocation>
</comment>
<evidence type="ECO:0000256" key="8">
    <source>
        <dbReference type="SAM" id="Phobius"/>
    </source>
</evidence>
<feature type="transmembrane region" description="Helical" evidence="8">
    <location>
        <begin position="173"/>
        <end position="193"/>
    </location>
</feature>
<dbReference type="InterPro" id="IPR036259">
    <property type="entry name" value="MFS_trans_sf"/>
</dbReference>
<feature type="transmembrane region" description="Helical" evidence="8">
    <location>
        <begin position="21"/>
        <end position="44"/>
    </location>
</feature>